<protein>
    <submittedName>
        <fullName evidence="2">Uncharacterized protein</fullName>
    </submittedName>
</protein>
<dbReference type="KEGG" id="kng:KNAG_0B02280"/>
<dbReference type="RefSeq" id="XP_022462916.1">
    <property type="nucleotide sequence ID" value="XM_022611514.1"/>
</dbReference>
<dbReference type="OMA" id="NEDMDKY"/>
<gene>
    <name evidence="2" type="primary">KNAG0B02280</name>
    <name evidence="2" type="ordered locus">KNAG_0B02280</name>
</gene>
<reference evidence="2 3" key="1">
    <citation type="journal article" date="2011" name="Proc. Natl. Acad. Sci. U.S.A.">
        <title>Evolutionary erosion of yeast sex chromosomes by mating-type switching accidents.</title>
        <authorList>
            <person name="Gordon J.L."/>
            <person name="Armisen D."/>
            <person name="Proux-Wera E."/>
            <person name="Oheigeartaigh S.S."/>
            <person name="Byrne K.P."/>
            <person name="Wolfe K.H."/>
        </authorList>
    </citation>
    <scope>NUCLEOTIDE SEQUENCE [LARGE SCALE GENOMIC DNA]</scope>
    <source>
        <strain evidence="3">ATCC MYA-139 / BCRC 22969 / CBS 8797 / CCRC 22969 / KCTC 17520 / NBRC 10181 / NCYC 3082</strain>
    </source>
</reference>
<dbReference type="InterPro" id="IPR035257">
    <property type="entry name" value="DUF5349"/>
</dbReference>
<dbReference type="AlphaFoldDB" id="J7R1H6"/>
<accession>J7R1H6</accession>
<evidence type="ECO:0000313" key="2">
    <source>
        <dbReference type="EMBL" id="CCK68670.1"/>
    </source>
</evidence>
<dbReference type="Pfam" id="PF17298">
    <property type="entry name" value="DUF5349"/>
    <property type="match status" value="1"/>
</dbReference>
<name>J7R1H6_HUIN7</name>
<sequence length="400" mass="43476">MPGKIVNVAFLSQVEDVDEYLLEYKKLKQINGRNNRFYQNKSVDSYDRKFGHENSPLSGNPNNVAFQNGGNNNSINYNGNIYNTLGNFNKQTNHSMGYGKKNMYNGNNHRNNTNGKFNNSSHYYQNQQNDTADFSYPSAYNQNDLVANQLKQTYHQLFYTENNTETGSGGYKETSPFMSTSEPLNPQVNTSIRSLYEDVKSSIGQTSFAYGTGDQFTGFPSFPYQQQPETDSALLFGSDLNGKKTLATGKESLQAPKGTGSYSGAAQRFSPYLNGPFGSASLSNSETLMASLSPTTSNDIFQSPNLPSASFGMNLSPGVPLPDISNGTVGIDQQLTPGNNTLAGSKLVSSKERALDMAQPFSGGSKASSINWGSNVSNNVSSSTGNGPFGIWNSDMSVWS</sequence>
<dbReference type="HOGENOM" id="CLU_761203_0_0_1"/>
<organism evidence="2 3">
    <name type="scientific">Huiozyma naganishii (strain ATCC MYA-139 / BCRC 22969 / CBS 8797 / KCTC 17520 / NBRC 10181 / NCYC 3082 / Yp74L-3)</name>
    <name type="common">Yeast</name>
    <name type="synonym">Kazachstania naganishii</name>
    <dbReference type="NCBI Taxonomy" id="1071383"/>
    <lineage>
        <taxon>Eukaryota</taxon>
        <taxon>Fungi</taxon>
        <taxon>Dikarya</taxon>
        <taxon>Ascomycota</taxon>
        <taxon>Saccharomycotina</taxon>
        <taxon>Saccharomycetes</taxon>
        <taxon>Saccharomycetales</taxon>
        <taxon>Saccharomycetaceae</taxon>
        <taxon>Huiozyma</taxon>
    </lineage>
</organism>
<evidence type="ECO:0000256" key="1">
    <source>
        <dbReference type="SAM" id="MobiDB-lite"/>
    </source>
</evidence>
<keyword evidence="3" id="KW-1185">Reference proteome</keyword>
<dbReference type="OrthoDB" id="4067282at2759"/>
<dbReference type="eggNOG" id="ENOG502S7EJ">
    <property type="taxonomic scope" value="Eukaryota"/>
</dbReference>
<dbReference type="Proteomes" id="UP000006310">
    <property type="component" value="Chromosome 2"/>
</dbReference>
<feature type="region of interest" description="Disordered" evidence="1">
    <location>
        <begin position="105"/>
        <end position="124"/>
    </location>
</feature>
<evidence type="ECO:0000313" key="3">
    <source>
        <dbReference type="Proteomes" id="UP000006310"/>
    </source>
</evidence>
<proteinExistence type="predicted"/>
<dbReference type="GeneID" id="34524320"/>
<reference evidence="3" key="2">
    <citation type="submission" date="2012-08" db="EMBL/GenBank/DDBJ databases">
        <title>Genome sequence of Kazachstania naganishii.</title>
        <authorList>
            <person name="Gordon J.L."/>
            <person name="Armisen D."/>
            <person name="Proux-Wera E."/>
            <person name="OhEigeartaigh S.S."/>
            <person name="Byrne K.P."/>
            <person name="Wolfe K.H."/>
        </authorList>
    </citation>
    <scope>NUCLEOTIDE SEQUENCE [LARGE SCALE GENOMIC DNA]</scope>
    <source>
        <strain evidence="3">ATCC MYA-139 / BCRC 22969 / CBS 8797 / CCRC 22969 / KCTC 17520 / NBRC 10181 / NCYC 3082</strain>
    </source>
</reference>
<dbReference type="EMBL" id="HE978315">
    <property type="protein sequence ID" value="CCK68670.1"/>
    <property type="molecule type" value="Genomic_DNA"/>
</dbReference>